<sequence length="231" mass="24111">MAETVMEKTQEIKGKGNGKRMMVIGIILALAVVGGAGIAWYYSYQNSHYIVTENANVTGELINIAPGGSGVINEWLVQTGSKVTENQVIGSIEVTAGGSSVTQLLRAPADGTVIKTDATVGKPVAPGQVLAVLTDMNDLYVEANIKETFINEVAKGQLVEVTFDAADGVVLNGEVQSIGLAATSIFSLLPDTNSGGSFTKVTRVIPVRINLPDDSGVSVLPGMNAKVKVHL</sequence>
<dbReference type="Pfam" id="PF25954">
    <property type="entry name" value="Beta-barrel_RND_2"/>
    <property type="match status" value="1"/>
</dbReference>
<feature type="domain" description="YhbJ barrel-sandwich hybrid" evidence="8">
    <location>
        <begin position="61"/>
        <end position="135"/>
    </location>
</feature>
<dbReference type="Proteomes" id="UP001329915">
    <property type="component" value="Chromosome"/>
</dbReference>
<accession>A0AAU0UQU7</accession>
<dbReference type="Gene3D" id="2.40.30.170">
    <property type="match status" value="1"/>
</dbReference>
<evidence type="ECO:0000259" key="8">
    <source>
        <dbReference type="Pfam" id="PF25997"/>
    </source>
</evidence>
<keyword evidence="4 6" id="KW-1133">Transmembrane helix</keyword>
<evidence type="ECO:0000313" key="9">
    <source>
        <dbReference type="EMBL" id="WRO22581.1"/>
    </source>
</evidence>
<proteinExistence type="inferred from homology"/>
<evidence type="ECO:0000256" key="4">
    <source>
        <dbReference type="ARBA" id="ARBA00022989"/>
    </source>
</evidence>
<evidence type="ECO:0000313" key="10">
    <source>
        <dbReference type="Proteomes" id="UP001329915"/>
    </source>
</evidence>
<comment type="subcellular location">
    <subcellularLocation>
        <location evidence="1">Membrane</location>
        <topology evidence="1">Single-pass membrane protein</topology>
    </subcellularLocation>
</comment>
<dbReference type="GO" id="GO:0016020">
    <property type="term" value="C:membrane"/>
    <property type="evidence" value="ECO:0007669"/>
    <property type="project" value="UniProtKB-SubCell"/>
</dbReference>
<evidence type="ECO:0000259" key="7">
    <source>
        <dbReference type="Pfam" id="PF25954"/>
    </source>
</evidence>
<gene>
    <name evidence="9" type="ORF">MFMK1_002416</name>
</gene>
<dbReference type="InterPro" id="IPR058635">
    <property type="entry name" value="BSH_YhbJ"/>
</dbReference>
<dbReference type="PANTHER" id="PTHR30386">
    <property type="entry name" value="MEMBRANE FUSION SUBUNIT OF EMRAB-TOLC MULTIDRUG EFFLUX PUMP"/>
    <property type="match status" value="1"/>
</dbReference>
<reference evidence="9 10" key="1">
    <citation type="submission" date="2023-04" db="EMBL/GenBank/DDBJ databases">
        <authorList>
            <person name="Hsu D."/>
        </authorList>
    </citation>
    <scope>NUCLEOTIDE SEQUENCE [LARGE SCALE GENOMIC DNA]</scope>
    <source>
        <strain evidence="9 10">MK1</strain>
    </source>
</reference>
<feature type="domain" description="CusB-like beta-barrel" evidence="7">
    <location>
        <begin position="140"/>
        <end position="229"/>
    </location>
</feature>
<organism evidence="9 10">
    <name type="scientific">Metallumcola ferriviriculae</name>
    <dbReference type="NCBI Taxonomy" id="3039180"/>
    <lineage>
        <taxon>Bacteria</taxon>
        <taxon>Bacillati</taxon>
        <taxon>Bacillota</taxon>
        <taxon>Clostridia</taxon>
        <taxon>Neomoorellales</taxon>
        <taxon>Desulfitibacteraceae</taxon>
        <taxon>Metallumcola</taxon>
    </lineage>
</organism>
<dbReference type="InterPro" id="IPR011053">
    <property type="entry name" value="Single_hybrid_motif"/>
</dbReference>
<evidence type="ECO:0000256" key="1">
    <source>
        <dbReference type="ARBA" id="ARBA00004167"/>
    </source>
</evidence>
<evidence type="ECO:0000256" key="5">
    <source>
        <dbReference type="ARBA" id="ARBA00023136"/>
    </source>
</evidence>
<dbReference type="AlphaFoldDB" id="A0AAU0UQU7"/>
<dbReference type="SUPFAM" id="SSF51230">
    <property type="entry name" value="Single hybrid motif"/>
    <property type="match status" value="1"/>
</dbReference>
<dbReference type="InterPro" id="IPR058792">
    <property type="entry name" value="Beta-barrel_RND_2"/>
</dbReference>
<dbReference type="KEGG" id="dbc:MFMK1_002416"/>
<keyword evidence="10" id="KW-1185">Reference proteome</keyword>
<keyword evidence="3 6" id="KW-0812">Transmembrane</keyword>
<feature type="transmembrane region" description="Helical" evidence="6">
    <location>
        <begin position="21"/>
        <end position="42"/>
    </location>
</feature>
<protein>
    <submittedName>
        <fullName evidence="9">Efflux RND transporter periplasmic adaptor subunit</fullName>
    </submittedName>
</protein>
<evidence type="ECO:0000256" key="6">
    <source>
        <dbReference type="SAM" id="Phobius"/>
    </source>
</evidence>
<dbReference type="PANTHER" id="PTHR30386:SF26">
    <property type="entry name" value="TRANSPORT PROTEIN COMB"/>
    <property type="match status" value="1"/>
</dbReference>
<dbReference type="Gene3D" id="2.40.50.100">
    <property type="match status" value="1"/>
</dbReference>
<comment type="similarity">
    <text evidence="2">Belongs to the membrane fusion protein (MFP) (TC 8.A.1) family.</text>
</comment>
<keyword evidence="5 6" id="KW-0472">Membrane</keyword>
<evidence type="ECO:0000256" key="2">
    <source>
        <dbReference type="ARBA" id="ARBA00009477"/>
    </source>
</evidence>
<dbReference type="RefSeq" id="WP_366921990.1">
    <property type="nucleotide sequence ID" value="NZ_CP121694.1"/>
</dbReference>
<name>A0AAU0UQU7_9FIRM</name>
<dbReference type="InterPro" id="IPR050739">
    <property type="entry name" value="MFP"/>
</dbReference>
<evidence type="ECO:0000256" key="3">
    <source>
        <dbReference type="ARBA" id="ARBA00022692"/>
    </source>
</evidence>
<dbReference type="Pfam" id="PF25997">
    <property type="entry name" value="BSH_YhbJ"/>
    <property type="match status" value="1"/>
</dbReference>
<dbReference type="EMBL" id="CP121694">
    <property type="protein sequence ID" value="WRO22581.1"/>
    <property type="molecule type" value="Genomic_DNA"/>
</dbReference>